<evidence type="ECO:0000256" key="4">
    <source>
        <dbReference type="ARBA" id="ARBA00022729"/>
    </source>
</evidence>
<dbReference type="RefSeq" id="WP_215218945.1">
    <property type="nucleotide sequence ID" value="NZ_OU015430.1"/>
</dbReference>
<dbReference type="InterPro" id="IPR007484">
    <property type="entry name" value="Peptidase_M28"/>
</dbReference>
<dbReference type="PROSITE" id="PS51257">
    <property type="entry name" value="PROKAR_LIPOPROTEIN"/>
    <property type="match status" value="1"/>
</dbReference>
<feature type="domain" description="Peptidase M28" evidence="9">
    <location>
        <begin position="319"/>
        <end position="527"/>
    </location>
</feature>
<keyword evidence="1" id="KW-0031">Aminopeptidase</keyword>
<evidence type="ECO:0000259" key="9">
    <source>
        <dbReference type="Pfam" id="PF04389"/>
    </source>
</evidence>
<keyword evidence="5" id="KW-0378">Hydrolase</keyword>
<keyword evidence="3" id="KW-0479">Metal-binding</keyword>
<feature type="region of interest" description="Disordered" evidence="7">
    <location>
        <begin position="26"/>
        <end position="51"/>
    </location>
</feature>
<dbReference type="CDD" id="cd04821">
    <property type="entry name" value="PA_M28_1_2"/>
    <property type="match status" value="1"/>
</dbReference>
<sequence length="580" mass="62023">MSRIPLLPATSLVAAALVLAACDRPAEPTAETADTTATPTRPAAEFEPSINPGDFAAHVERLASDEFAGRAPGSVGEEKTVAYLVEQFQRLGLQPGNGDSFLQTVPMVETTADPAGTRMTLAIDGQPRELDFGDEMVIGTRTGQAQIDLDDSPLVFVGYGVNAPELGWNDYEGVDVKGKTVVMLINDPGFHTQDAGLFEGKRMTYYGRWTYKYEEAARQGAAAALIIHDTEGASYGWDVVKNSWTGPQFDLPAKDDPEPRLPAQGWITGDVARELMAGSGQDLDALYKAANRKGFEAVELDATMSLELASTSSEKSSQNVIAKLPGTTRPDEAVIYMGHWDHLGDHGHEGEAGADADSIYNGAIDNATGIAGILEIAEAFVAQEPAPERSVLFLAVTLEESGLLGSKYYVAHPSVPLDQTVAAINLDAMPVIGKTRDITVVGLGNSELEDVLGQVAGEQDRELRAEATPESGFYFRSDHFNFAKAGVPALYAKGGDELVEGGSDAGKQAHLDYRDNRYHKPADEFDAGWDMDGVVQDLEALYGVGRVLAGGDAWPNWYEGNAFRAAREEMIDGKESASGG</sequence>
<dbReference type="Proteomes" id="UP000680116">
    <property type="component" value="Chromosome"/>
</dbReference>
<dbReference type="InterPro" id="IPR046450">
    <property type="entry name" value="PA_dom_sf"/>
</dbReference>
<evidence type="ECO:0000256" key="8">
    <source>
        <dbReference type="SAM" id="SignalP"/>
    </source>
</evidence>
<feature type="signal peptide" evidence="8">
    <location>
        <begin position="1"/>
        <end position="20"/>
    </location>
</feature>
<evidence type="ECO:0000256" key="7">
    <source>
        <dbReference type="SAM" id="MobiDB-lite"/>
    </source>
</evidence>
<evidence type="ECO:0000256" key="6">
    <source>
        <dbReference type="ARBA" id="ARBA00022833"/>
    </source>
</evidence>
<evidence type="ECO:0000256" key="2">
    <source>
        <dbReference type="ARBA" id="ARBA00022670"/>
    </source>
</evidence>
<dbReference type="SUPFAM" id="SSF53187">
    <property type="entry name" value="Zn-dependent exopeptidases"/>
    <property type="match status" value="1"/>
</dbReference>
<name>A0ABM8UIE5_9GAMM</name>
<dbReference type="Pfam" id="PF04389">
    <property type="entry name" value="Peptidase_M28"/>
    <property type="match status" value="1"/>
</dbReference>
<organism evidence="10 11">
    <name type="scientific">Novilysobacter luteus</name>
    <dbReference type="NCBI Taxonomy" id="2822368"/>
    <lineage>
        <taxon>Bacteria</taxon>
        <taxon>Pseudomonadati</taxon>
        <taxon>Pseudomonadota</taxon>
        <taxon>Gammaproteobacteria</taxon>
        <taxon>Lysobacterales</taxon>
        <taxon>Lysobacteraceae</taxon>
        <taxon>Novilysobacter</taxon>
    </lineage>
</organism>
<keyword evidence="6" id="KW-0862">Zinc</keyword>
<evidence type="ECO:0000256" key="5">
    <source>
        <dbReference type="ARBA" id="ARBA00022801"/>
    </source>
</evidence>
<reference evidence="10 11" key="1">
    <citation type="submission" date="2021-04" db="EMBL/GenBank/DDBJ databases">
        <authorList>
            <person name="Rodrigo-Torres L."/>
            <person name="Arahal R. D."/>
            <person name="Lucena T."/>
        </authorList>
    </citation>
    <scope>NUCLEOTIDE SEQUENCE [LARGE SCALE GENOMIC DNA]</scope>
    <source>
        <strain evidence="10 11">CECT 30171</strain>
    </source>
</reference>
<dbReference type="PANTHER" id="PTHR12147:SF56">
    <property type="entry name" value="AMINOPEPTIDASE YDR415C-RELATED"/>
    <property type="match status" value="1"/>
</dbReference>
<accession>A0ABM8UIE5</accession>
<keyword evidence="11" id="KW-1185">Reference proteome</keyword>
<dbReference type="PANTHER" id="PTHR12147">
    <property type="entry name" value="METALLOPEPTIDASE M28 FAMILY MEMBER"/>
    <property type="match status" value="1"/>
</dbReference>
<dbReference type="Gene3D" id="3.50.30.30">
    <property type="match status" value="1"/>
</dbReference>
<keyword evidence="2" id="KW-0645">Protease</keyword>
<gene>
    <name evidence="10" type="ORF">LYB30171_02459</name>
</gene>
<evidence type="ECO:0000313" key="11">
    <source>
        <dbReference type="Proteomes" id="UP000680116"/>
    </source>
</evidence>
<dbReference type="Gene3D" id="3.40.630.10">
    <property type="entry name" value="Zn peptidases"/>
    <property type="match status" value="2"/>
</dbReference>
<feature type="chain" id="PRO_5045549412" description="Peptidase M28 domain-containing protein" evidence="8">
    <location>
        <begin position="21"/>
        <end position="580"/>
    </location>
</feature>
<protein>
    <recommendedName>
        <fullName evidence="9">Peptidase M28 domain-containing protein</fullName>
    </recommendedName>
</protein>
<dbReference type="SUPFAM" id="SSF52025">
    <property type="entry name" value="PA domain"/>
    <property type="match status" value="1"/>
</dbReference>
<keyword evidence="4 8" id="KW-0732">Signal</keyword>
<dbReference type="CDD" id="cd05660">
    <property type="entry name" value="M28_like_PA"/>
    <property type="match status" value="1"/>
</dbReference>
<evidence type="ECO:0000256" key="3">
    <source>
        <dbReference type="ARBA" id="ARBA00022723"/>
    </source>
</evidence>
<evidence type="ECO:0000256" key="1">
    <source>
        <dbReference type="ARBA" id="ARBA00022438"/>
    </source>
</evidence>
<proteinExistence type="predicted"/>
<feature type="compositionally biased region" description="Low complexity" evidence="7">
    <location>
        <begin position="26"/>
        <end position="48"/>
    </location>
</feature>
<dbReference type="EMBL" id="OU015430">
    <property type="protein sequence ID" value="CAG4977680.1"/>
    <property type="molecule type" value="Genomic_DNA"/>
</dbReference>
<evidence type="ECO:0000313" key="10">
    <source>
        <dbReference type="EMBL" id="CAG4977680.1"/>
    </source>
</evidence>
<dbReference type="InterPro" id="IPR045175">
    <property type="entry name" value="M28_fam"/>
</dbReference>